<evidence type="ECO:0000313" key="3">
    <source>
        <dbReference type="Proteomes" id="UP000661163"/>
    </source>
</evidence>
<protein>
    <submittedName>
        <fullName evidence="2">Phage portal protein</fullName>
    </submittedName>
</protein>
<sequence>MNFIDRLIAAVSPQRALKREYARNRAAALAGARMLYDGATKGRRAQGWRVSSTDANAENLPALGRLRDVARDMVRNNPYAARAKAGLKNNIVGPGIFPSVVSPKKGERAKLEELIKAHFDTPMCDVNGQLDLYGLQSLVMATVAESGECLVRRRLRRAEDGYPLPFQLEVLEPDFLDSSKDGPLPNGGQIIQGVEFDPIGRRAAYWLFNVHPGSYAVGVNLRGYDSKRIPASEIAHVYRMDRPGQVRGVSWFAPVILKTRDLADYSDAQLVRQKVAACFAAFITAEDDVTNPDTIKEREDGAPYSVEELQPGILQRLRPGEDVTFGTPPSVGEYADYKRAELQEIAVGLGMSYEALSGDLQGVNFSSGRMGWLEFQRTISSAQNHMLLPQLCEAVGRWFLEAAELINGRPATAKIRWTPSPREMINPAEEIKAARDAIRTGLSSRPNEQRKLGHDPADLDNEIAESNKRADDLGLVFDSDPRRVSTAGNAVSIDAGAPSTPNGETDNVEANR</sequence>
<accession>A0AAE5C707</accession>
<proteinExistence type="predicted"/>
<dbReference type="GO" id="GO:0019068">
    <property type="term" value="P:virion assembly"/>
    <property type="evidence" value="ECO:0007669"/>
    <property type="project" value="InterPro"/>
</dbReference>
<dbReference type="GO" id="GO:0005198">
    <property type="term" value="F:structural molecule activity"/>
    <property type="evidence" value="ECO:0007669"/>
    <property type="project" value="InterPro"/>
</dbReference>
<dbReference type="InterPro" id="IPR006429">
    <property type="entry name" value="Phage_lambda_portal"/>
</dbReference>
<dbReference type="EMBL" id="WUFC01000046">
    <property type="protein sequence ID" value="NEI52706.1"/>
    <property type="molecule type" value="Genomic_DNA"/>
</dbReference>
<comment type="caution">
    <text evidence="2">The sequence shown here is derived from an EMBL/GenBank/DDBJ whole genome shotgun (WGS) entry which is preliminary data.</text>
</comment>
<dbReference type="Pfam" id="PF05136">
    <property type="entry name" value="Phage_portal_2"/>
    <property type="match status" value="1"/>
</dbReference>
<dbReference type="Proteomes" id="UP000661163">
    <property type="component" value="Unassembled WGS sequence"/>
</dbReference>
<dbReference type="RefSeq" id="WP_164566552.1">
    <property type="nucleotide sequence ID" value="NZ_WUFC01000046.1"/>
</dbReference>
<organism evidence="2 3">
    <name type="scientific">Rhizobium ruizarguesonis</name>
    <dbReference type="NCBI Taxonomy" id="2081791"/>
    <lineage>
        <taxon>Bacteria</taxon>
        <taxon>Pseudomonadati</taxon>
        <taxon>Pseudomonadota</taxon>
        <taxon>Alphaproteobacteria</taxon>
        <taxon>Hyphomicrobiales</taxon>
        <taxon>Rhizobiaceae</taxon>
        <taxon>Rhizobium/Agrobacterium group</taxon>
        <taxon>Rhizobium</taxon>
    </lineage>
</organism>
<evidence type="ECO:0000256" key="1">
    <source>
        <dbReference type="SAM" id="MobiDB-lite"/>
    </source>
</evidence>
<evidence type="ECO:0000313" key="2">
    <source>
        <dbReference type="EMBL" id="NEI52706.1"/>
    </source>
</evidence>
<name>A0AAE5C707_9HYPH</name>
<feature type="compositionally biased region" description="Polar residues" evidence="1">
    <location>
        <begin position="499"/>
        <end position="512"/>
    </location>
</feature>
<reference evidence="2 3" key="1">
    <citation type="submission" date="2019-12" db="EMBL/GenBank/DDBJ databases">
        <title>Rhizobium genotypes associated with high levels of biological nitrogen fixation by grain legumes in a temperate-maritime cropping system.</title>
        <authorList>
            <person name="Maluk M."/>
            <person name="Francesc Ferrando Molina F."/>
            <person name="Lopez Del Egido L."/>
            <person name="Lafos M."/>
            <person name="Langarica-Fuentes A."/>
            <person name="Gebre Yohannes G."/>
            <person name="Young M.W."/>
            <person name="Martin P."/>
            <person name="Gantlett R."/>
            <person name="Kenicer G."/>
            <person name="Hawes C."/>
            <person name="Begg G.S."/>
            <person name="Quilliam R.S."/>
            <person name="Squire G.R."/>
            <person name="Poole P.S."/>
            <person name="Young P.W."/>
            <person name="Iannetta P.M."/>
            <person name="James E.K."/>
        </authorList>
    </citation>
    <scope>NUCLEOTIDE SEQUENCE [LARGE SCALE GENOMIC DNA]</scope>
    <source>
        <strain evidence="2 3">JHI985</strain>
    </source>
</reference>
<feature type="region of interest" description="Disordered" evidence="1">
    <location>
        <begin position="487"/>
        <end position="512"/>
    </location>
</feature>
<dbReference type="AlphaFoldDB" id="A0AAE5C707"/>
<gene>
    <name evidence="2" type="ORF">GR217_34370</name>
</gene>
<dbReference type="NCBIfam" id="TIGR01539">
    <property type="entry name" value="portal_lambda"/>
    <property type="match status" value="1"/>
</dbReference>